<evidence type="ECO:0000313" key="4">
    <source>
        <dbReference type="EMBL" id="SNT03758.1"/>
    </source>
</evidence>
<name>A0A239JE99_9ACTN</name>
<evidence type="ECO:0000259" key="3">
    <source>
        <dbReference type="Pfam" id="PF01757"/>
    </source>
</evidence>
<sequence length="411" mass="44575">MTTPRTRLAWLDALRGLGAIAVLLEHMLPWLLPALPRQYVFNVGMYGVLVFFLVSGYIIPVSLEGRGDVRAFWISRLFRLYPVYLLVTVFVLVMAFWIPVRNQVPRDLSAVSAHITMLLDVVHVGGLADTMWTLSYEMVFYLVVTALFIGGLHRRSGTLAIGFGGVAVVAGLVLSAPLLKGPWPATVSCVIFVVGVVCLVSGRFRVPAAYVLAATALVLLLFAGFVPWLGAAILAVMFIGTAIRRWEQGTGGLWPVAVATVLVALSPVWSIQAGWWWVQPAAWFITMALAGGTFAGAMALRHRSLPRFLVWLGLISYSVYLLHHPLLKLAYAVAGDVRAMQPVVQVMLSAGFVALVLGLSWLTYRYLELPMQRLGKRLAQPGLSAGDSADISESVVGASTKRSLSSSDPTG</sequence>
<feature type="transmembrane region" description="Helical" evidence="2">
    <location>
        <begin position="134"/>
        <end position="153"/>
    </location>
</feature>
<dbReference type="Pfam" id="PF01757">
    <property type="entry name" value="Acyl_transf_3"/>
    <property type="match status" value="1"/>
</dbReference>
<keyword evidence="5" id="KW-1185">Reference proteome</keyword>
<accession>A0A239JE99</accession>
<dbReference type="OrthoDB" id="9807745at2"/>
<dbReference type="GO" id="GO:0016020">
    <property type="term" value="C:membrane"/>
    <property type="evidence" value="ECO:0007669"/>
    <property type="project" value="TreeGrafter"/>
</dbReference>
<feature type="transmembrane region" description="Helical" evidence="2">
    <location>
        <begin position="80"/>
        <end position="98"/>
    </location>
</feature>
<feature type="transmembrane region" description="Helical" evidence="2">
    <location>
        <begin position="12"/>
        <end position="32"/>
    </location>
</feature>
<feature type="transmembrane region" description="Helical" evidence="2">
    <location>
        <begin position="308"/>
        <end position="326"/>
    </location>
</feature>
<dbReference type="RefSeq" id="WP_089209339.1">
    <property type="nucleotide sequence ID" value="NZ_FZOD01000022.1"/>
</dbReference>
<dbReference type="AlphaFoldDB" id="A0A239JE99"/>
<evidence type="ECO:0000256" key="1">
    <source>
        <dbReference type="SAM" id="MobiDB-lite"/>
    </source>
</evidence>
<feature type="compositionally biased region" description="Polar residues" evidence="1">
    <location>
        <begin position="400"/>
        <end position="411"/>
    </location>
</feature>
<dbReference type="GO" id="GO:0000271">
    <property type="term" value="P:polysaccharide biosynthetic process"/>
    <property type="evidence" value="ECO:0007669"/>
    <property type="project" value="TreeGrafter"/>
</dbReference>
<gene>
    <name evidence="4" type="ORF">SAMN05216276_102275</name>
</gene>
<feature type="domain" description="Acyltransferase 3" evidence="3">
    <location>
        <begin position="9"/>
        <end position="364"/>
    </location>
</feature>
<keyword evidence="2" id="KW-1133">Transmembrane helix</keyword>
<feature type="transmembrane region" description="Helical" evidence="2">
    <location>
        <begin position="281"/>
        <end position="301"/>
    </location>
</feature>
<evidence type="ECO:0000313" key="5">
    <source>
        <dbReference type="Proteomes" id="UP000198282"/>
    </source>
</evidence>
<feature type="region of interest" description="Disordered" evidence="1">
    <location>
        <begin position="386"/>
        <end position="411"/>
    </location>
</feature>
<feature type="transmembrane region" description="Helical" evidence="2">
    <location>
        <begin position="159"/>
        <end position="179"/>
    </location>
</feature>
<reference evidence="4 5" key="1">
    <citation type="submission" date="2017-06" db="EMBL/GenBank/DDBJ databases">
        <authorList>
            <person name="Kim H.J."/>
            <person name="Triplett B.A."/>
        </authorList>
    </citation>
    <scope>NUCLEOTIDE SEQUENCE [LARGE SCALE GENOMIC DNA]</scope>
    <source>
        <strain evidence="4 5">CGMCC 4.2132</strain>
    </source>
</reference>
<dbReference type="EMBL" id="FZOD01000022">
    <property type="protein sequence ID" value="SNT03758.1"/>
    <property type="molecule type" value="Genomic_DNA"/>
</dbReference>
<evidence type="ECO:0000256" key="2">
    <source>
        <dbReference type="SAM" id="Phobius"/>
    </source>
</evidence>
<dbReference type="Proteomes" id="UP000198282">
    <property type="component" value="Unassembled WGS sequence"/>
</dbReference>
<dbReference type="InterPro" id="IPR002656">
    <property type="entry name" value="Acyl_transf_3_dom"/>
</dbReference>
<keyword evidence="4" id="KW-0808">Transferase</keyword>
<organism evidence="4 5">
    <name type="scientific">Streptosporangium subroseum</name>
    <dbReference type="NCBI Taxonomy" id="106412"/>
    <lineage>
        <taxon>Bacteria</taxon>
        <taxon>Bacillati</taxon>
        <taxon>Actinomycetota</taxon>
        <taxon>Actinomycetes</taxon>
        <taxon>Streptosporangiales</taxon>
        <taxon>Streptosporangiaceae</taxon>
        <taxon>Streptosporangium</taxon>
    </lineage>
</organism>
<dbReference type="GO" id="GO:0016747">
    <property type="term" value="F:acyltransferase activity, transferring groups other than amino-acyl groups"/>
    <property type="evidence" value="ECO:0007669"/>
    <property type="project" value="InterPro"/>
</dbReference>
<proteinExistence type="predicted"/>
<feature type="transmembrane region" description="Helical" evidence="2">
    <location>
        <begin position="346"/>
        <end position="367"/>
    </location>
</feature>
<dbReference type="PANTHER" id="PTHR23028">
    <property type="entry name" value="ACETYLTRANSFERASE"/>
    <property type="match status" value="1"/>
</dbReference>
<keyword evidence="2" id="KW-0472">Membrane</keyword>
<dbReference type="GO" id="GO:0016787">
    <property type="term" value="F:hydrolase activity"/>
    <property type="evidence" value="ECO:0007669"/>
    <property type="project" value="UniProtKB-KW"/>
</dbReference>
<protein>
    <submittedName>
        <fullName evidence="4">Peptidoglycan/LPS O-acetylase OafA/YrhL, contains acyltransferase and SGNH-hydrolase domains</fullName>
    </submittedName>
</protein>
<feature type="transmembrane region" description="Helical" evidence="2">
    <location>
        <begin position="186"/>
        <end position="204"/>
    </location>
</feature>
<keyword evidence="2" id="KW-0812">Transmembrane</keyword>
<keyword evidence="4" id="KW-0378">Hydrolase</keyword>
<dbReference type="PANTHER" id="PTHR23028:SF131">
    <property type="entry name" value="BLR2367 PROTEIN"/>
    <property type="match status" value="1"/>
</dbReference>
<feature type="transmembrane region" description="Helical" evidence="2">
    <location>
        <begin position="210"/>
        <end position="239"/>
    </location>
</feature>
<feature type="transmembrane region" description="Helical" evidence="2">
    <location>
        <begin position="38"/>
        <end position="59"/>
    </location>
</feature>
<keyword evidence="4" id="KW-0012">Acyltransferase</keyword>
<dbReference type="InterPro" id="IPR050879">
    <property type="entry name" value="Acyltransferase_3"/>
</dbReference>